<protein>
    <submittedName>
        <fullName evidence="2">Uncharacterized protein</fullName>
    </submittedName>
</protein>
<organism evidence="2 3">
    <name type="scientific">Triparma strigata</name>
    <dbReference type="NCBI Taxonomy" id="1606541"/>
    <lineage>
        <taxon>Eukaryota</taxon>
        <taxon>Sar</taxon>
        <taxon>Stramenopiles</taxon>
        <taxon>Ochrophyta</taxon>
        <taxon>Bolidophyceae</taxon>
        <taxon>Parmales</taxon>
        <taxon>Triparmaceae</taxon>
        <taxon>Triparma</taxon>
    </lineage>
</organism>
<dbReference type="Proteomes" id="UP001165085">
    <property type="component" value="Unassembled WGS sequence"/>
</dbReference>
<evidence type="ECO:0000313" key="2">
    <source>
        <dbReference type="EMBL" id="GMH72199.1"/>
    </source>
</evidence>
<feature type="signal peptide" evidence="1">
    <location>
        <begin position="1"/>
        <end position="21"/>
    </location>
</feature>
<comment type="caution">
    <text evidence="2">The sequence shown here is derived from an EMBL/GenBank/DDBJ whole genome shotgun (WGS) entry which is preliminary data.</text>
</comment>
<sequence>MANFALLILLLLIIAIPHSLSAPLAPAFPSSFSAQITITSNLLPADIVYPPRVKIVRLLYSLELQKAKIVIEKGHDEGKMYVRDYGGEMDYELSAGSCRRAFLGEEMTPPTLPLSVHLGDAQISEGGTMTNYEHFVRSTVYSNIHIYSDPGNGYPRRLVVEDIDDDGVTEVSMTYDIDSLQELTGSEDWTIGEGHTEGIEGSCERFVGGFPYMHLFHYYLRF</sequence>
<dbReference type="OrthoDB" id="198232at2759"/>
<evidence type="ECO:0000256" key="1">
    <source>
        <dbReference type="SAM" id="SignalP"/>
    </source>
</evidence>
<gene>
    <name evidence="2" type="ORF">TrST_g782</name>
</gene>
<keyword evidence="1" id="KW-0732">Signal</keyword>
<proteinExistence type="predicted"/>
<feature type="chain" id="PRO_5040916836" evidence="1">
    <location>
        <begin position="22"/>
        <end position="222"/>
    </location>
</feature>
<dbReference type="EMBL" id="BRXY01000154">
    <property type="protein sequence ID" value="GMH72199.1"/>
    <property type="molecule type" value="Genomic_DNA"/>
</dbReference>
<reference evidence="3" key="1">
    <citation type="journal article" date="2023" name="Commun. Biol.">
        <title>Genome analysis of Parmales, the sister group of diatoms, reveals the evolutionary specialization of diatoms from phago-mixotrophs to photoautotrophs.</title>
        <authorList>
            <person name="Ban H."/>
            <person name="Sato S."/>
            <person name="Yoshikawa S."/>
            <person name="Yamada K."/>
            <person name="Nakamura Y."/>
            <person name="Ichinomiya M."/>
            <person name="Sato N."/>
            <person name="Blanc-Mathieu R."/>
            <person name="Endo H."/>
            <person name="Kuwata A."/>
            <person name="Ogata H."/>
        </authorList>
    </citation>
    <scope>NUCLEOTIDE SEQUENCE [LARGE SCALE GENOMIC DNA]</scope>
    <source>
        <strain evidence="3">NIES 3701</strain>
    </source>
</reference>
<dbReference type="AlphaFoldDB" id="A0A9W7E8E6"/>
<name>A0A9W7E8E6_9STRA</name>
<evidence type="ECO:0000313" key="3">
    <source>
        <dbReference type="Proteomes" id="UP001165085"/>
    </source>
</evidence>
<keyword evidence="3" id="KW-1185">Reference proteome</keyword>
<accession>A0A9W7E8E6</accession>